<name>A0ABN0SY47_9GAMM</name>
<gene>
    <name evidence="1" type="ORF">GCM10009123_12080</name>
</gene>
<dbReference type="Proteomes" id="UP001501221">
    <property type="component" value="Unassembled WGS sequence"/>
</dbReference>
<reference evidence="1 2" key="1">
    <citation type="journal article" date="2019" name="Int. J. Syst. Evol. Microbiol.">
        <title>The Global Catalogue of Microorganisms (GCM) 10K type strain sequencing project: providing services to taxonomists for standard genome sequencing and annotation.</title>
        <authorList>
            <consortium name="The Broad Institute Genomics Platform"/>
            <consortium name="The Broad Institute Genome Sequencing Center for Infectious Disease"/>
            <person name="Wu L."/>
            <person name="Ma J."/>
        </authorList>
    </citation>
    <scope>NUCLEOTIDE SEQUENCE [LARGE SCALE GENOMIC DNA]</scope>
    <source>
        <strain evidence="1 2">JCM 16211</strain>
    </source>
</reference>
<comment type="caution">
    <text evidence="1">The sequence shown here is derived from an EMBL/GenBank/DDBJ whole genome shotgun (WGS) entry which is preliminary data.</text>
</comment>
<accession>A0ABN0SY47</accession>
<evidence type="ECO:0000313" key="2">
    <source>
        <dbReference type="Proteomes" id="UP001501221"/>
    </source>
</evidence>
<keyword evidence="2" id="KW-1185">Reference proteome</keyword>
<sequence length="262" mass="28872">MSGSKEAVELATHLPEIGFPEFTTKLVSDVFDSLIASNLRQTEAYVELLKQTSKNLKTFINDTRDDISGEMLLQFLGRVLGADSDNNNPDLKIGDSLTAQQASSLNDALEVKDADIASDNKVAAAGNVTENKFQSILDAVANRLSADKYTLLKEMVKQGLLRLVVENGEIETRLTFNTYGSSYYQNRSTDYQRKDFNFRAKAKTGGLLSGWVKASASTSYNSVKISTATKTDVDRSSSSVQIYGRVFINFKTDYLPLDQNEG</sequence>
<proteinExistence type="predicted"/>
<protein>
    <submittedName>
        <fullName evidence="1">Uncharacterized protein</fullName>
    </submittedName>
</protein>
<dbReference type="RefSeq" id="WP_343988061.1">
    <property type="nucleotide sequence ID" value="NZ_BAAAFM010000003.1"/>
</dbReference>
<organism evidence="1 2">
    <name type="scientific">Kangiella japonica</name>
    <dbReference type="NCBI Taxonomy" id="647384"/>
    <lineage>
        <taxon>Bacteria</taxon>
        <taxon>Pseudomonadati</taxon>
        <taxon>Pseudomonadota</taxon>
        <taxon>Gammaproteobacteria</taxon>
        <taxon>Kangiellales</taxon>
        <taxon>Kangiellaceae</taxon>
        <taxon>Kangiella</taxon>
    </lineage>
</organism>
<dbReference type="EMBL" id="BAAAFM010000003">
    <property type="protein sequence ID" value="GAA0206188.1"/>
    <property type="molecule type" value="Genomic_DNA"/>
</dbReference>
<evidence type="ECO:0000313" key="1">
    <source>
        <dbReference type="EMBL" id="GAA0206188.1"/>
    </source>
</evidence>